<reference evidence="9 10" key="1">
    <citation type="submission" date="2020-08" db="EMBL/GenBank/DDBJ databases">
        <title>Genomic Encyclopedia of Type Strains, Phase IV (KMG-IV): sequencing the most valuable type-strain genomes for metagenomic binning, comparative biology and taxonomic classification.</title>
        <authorList>
            <person name="Goeker M."/>
        </authorList>
    </citation>
    <scope>NUCLEOTIDE SEQUENCE [LARGE SCALE GENOMIC DNA]</scope>
    <source>
        <strain evidence="9 10">DSM 102983</strain>
    </source>
</reference>
<keyword evidence="3 6" id="KW-0732">Signal</keyword>
<accession>A0ABR6KRL9</accession>
<evidence type="ECO:0008006" key="11">
    <source>
        <dbReference type="Google" id="ProtNLM"/>
    </source>
</evidence>
<feature type="domain" description="SusD-like N-terminal" evidence="8">
    <location>
        <begin position="80"/>
        <end position="208"/>
    </location>
</feature>
<evidence type="ECO:0000256" key="1">
    <source>
        <dbReference type="ARBA" id="ARBA00004442"/>
    </source>
</evidence>
<evidence type="ECO:0000256" key="4">
    <source>
        <dbReference type="ARBA" id="ARBA00023136"/>
    </source>
</evidence>
<dbReference type="Pfam" id="PF07980">
    <property type="entry name" value="SusD_RagB"/>
    <property type="match status" value="1"/>
</dbReference>
<feature type="chain" id="PRO_5046696749" description="RagB/SusD family nutrient uptake outer membrane protein" evidence="6">
    <location>
        <begin position="20"/>
        <end position="554"/>
    </location>
</feature>
<dbReference type="SUPFAM" id="SSF48452">
    <property type="entry name" value="TPR-like"/>
    <property type="match status" value="1"/>
</dbReference>
<dbReference type="Proteomes" id="UP000533637">
    <property type="component" value="Unassembled WGS sequence"/>
</dbReference>
<gene>
    <name evidence="9" type="ORF">GGQ57_004087</name>
</gene>
<name>A0ABR6KRL9_9BACT</name>
<sequence length="554" mass="63965">MKYLIIISCILLSFSSCQDMDLTPKDDLSDPLFWKTPNDFVLELNNLYDSSMETFSSGKTDCDSDIAFGLGYNDVSNGSWIASENDNDWNNLYAYLRQSNMIIEKAESYSGDPKEIERYVAEARFFRAYHHWLLMRKFNSVPIIKRVLTVDSEELTAKRNSQTEVEDFILSELEDIYKQLPLQKELKAEENGRITQGAALALKARVALFAGTWAKYHQHRQDYQQLLDQAITAAEQIRTSGQYALYEGSGDNSYRYLFIDAGDNSQEDILSNRYYKDIRTHGTASQIAWGWWGTPTKKLAEMYLCKSTGLPINNPNSGFKGYKKIEDEFADRDPRMAQTFIIPGRTYDNNEQHGLTCSPGFTIRPETRTGYKLWKFMGEIIAGSDKAEYDYHIFRYAEVLLVLAEATFEKDGRISDDLLNQTINVVRGRKGVEMPRLTNAFVMANGLDMQTEIRRERTIELAFEGFRRDDIRRWKTAKEELEQPIKGINYRGTEYEELEALNQGNPGLVDEDGFLIVEQQANRRFEDPKHYYYPLPLSQLIINPNLKPNNPGWY</sequence>
<dbReference type="InterPro" id="IPR033985">
    <property type="entry name" value="SusD-like_N"/>
</dbReference>
<evidence type="ECO:0000259" key="7">
    <source>
        <dbReference type="Pfam" id="PF07980"/>
    </source>
</evidence>
<dbReference type="PROSITE" id="PS51257">
    <property type="entry name" value="PROKAR_LIPOPROTEIN"/>
    <property type="match status" value="1"/>
</dbReference>
<feature type="domain" description="RagB/SusD" evidence="7">
    <location>
        <begin position="289"/>
        <end position="553"/>
    </location>
</feature>
<protein>
    <recommendedName>
        <fullName evidence="11">RagB/SusD family nutrient uptake outer membrane protein</fullName>
    </recommendedName>
</protein>
<evidence type="ECO:0000313" key="9">
    <source>
        <dbReference type="EMBL" id="MBB4624159.1"/>
    </source>
</evidence>
<evidence type="ECO:0000256" key="5">
    <source>
        <dbReference type="ARBA" id="ARBA00023237"/>
    </source>
</evidence>
<dbReference type="InterPro" id="IPR012944">
    <property type="entry name" value="SusD_RagB_dom"/>
</dbReference>
<keyword evidence="10" id="KW-1185">Reference proteome</keyword>
<dbReference type="Pfam" id="PF14322">
    <property type="entry name" value="SusD-like_3"/>
    <property type="match status" value="1"/>
</dbReference>
<evidence type="ECO:0000256" key="3">
    <source>
        <dbReference type="ARBA" id="ARBA00022729"/>
    </source>
</evidence>
<proteinExistence type="inferred from homology"/>
<dbReference type="CDD" id="cd08977">
    <property type="entry name" value="SusD"/>
    <property type="match status" value="1"/>
</dbReference>
<keyword evidence="5" id="KW-0998">Cell outer membrane</keyword>
<organism evidence="9 10">
    <name type="scientific">Parabacteroides faecis</name>
    <dbReference type="NCBI Taxonomy" id="1217282"/>
    <lineage>
        <taxon>Bacteria</taxon>
        <taxon>Pseudomonadati</taxon>
        <taxon>Bacteroidota</taxon>
        <taxon>Bacteroidia</taxon>
        <taxon>Bacteroidales</taxon>
        <taxon>Tannerellaceae</taxon>
        <taxon>Parabacteroides</taxon>
    </lineage>
</organism>
<evidence type="ECO:0000256" key="6">
    <source>
        <dbReference type="SAM" id="SignalP"/>
    </source>
</evidence>
<keyword evidence="4" id="KW-0472">Membrane</keyword>
<comment type="caution">
    <text evidence="9">The sequence shown here is derived from an EMBL/GenBank/DDBJ whole genome shotgun (WGS) entry which is preliminary data.</text>
</comment>
<dbReference type="Gene3D" id="1.25.40.390">
    <property type="match status" value="1"/>
</dbReference>
<comment type="subcellular location">
    <subcellularLocation>
        <location evidence="1">Cell outer membrane</location>
    </subcellularLocation>
</comment>
<dbReference type="RefSeq" id="WP_183671930.1">
    <property type="nucleotide sequence ID" value="NZ_BMPB01000014.1"/>
</dbReference>
<feature type="signal peptide" evidence="6">
    <location>
        <begin position="1"/>
        <end position="19"/>
    </location>
</feature>
<comment type="similarity">
    <text evidence="2">Belongs to the SusD family.</text>
</comment>
<dbReference type="InterPro" id="IPR011990">
    <property type="entry name" value="TPR-like_helical_dom_sf"/>
</dbReference>
<dbReference type="EMBL" id="JACHOC010000009">
    <property type="protein sequence ID" value="MBB4624159.1"/>
    <property type="molecule type" value="Genomic_DNA"/>
</dbReference>
<evidence type="ECO:0000313" key="10">
    <source>
        <dbReference type="Proteomes" id="UP000533637"/>
    </source>
</evidence>
<evidence type="ECO:0000259" key="8">
    <source>
        <dbReference type="Pfam" id="PF14322"/>
    </source>
</evidence>
<evidence type="ECO:0000256" key="2">
    <source>
        <dbReference type="ARBA" id="ARBA00006275"/>
    </source>
</evidence>